<dbReference type="Proteomes" id="UP001381693">
    <property type="component" value="Unassembled WGS sequence"/>
</dbReference>
<comment type="caution">
    <text evidence="3">The sequence shown here is derived from an EMBL/GenBank/DDBJ whole genome shotgun (WGS) entry which is preliminary data.</text>
</comment>
<proteinExistence type="predicted"/>
<protein>
    <recommendedName>
        <fullName evidence="2">DUF5641 domain-containing protein</fullName>
    </recommendedName>
</protein>
<sequence length="107" mass="12066">MKPSGVIDGDLLLLELDNIKRSQYPFGIVIRLIPSADKVICSVVVHASDTYYVRPLCKLIPLELYQELLPEVRPVAPPDTVTMPNAPPRHKRSAVQRAENMHRNLIN</sequence>
<evidence type="ECO:0000313" key="4">
    <source>
        <dbReference type="Proteomes" id="UP001381693"/>
    </source>
</evidence>
<evidence type="ECO:0000313" key="3">
    <source>
        <dbReference type="EMBL" id="KAK7073448.1"/>
    </source>
</evidence>
<dbReference type="InterPro" id="IPR040676">
    <property type="entry name" value="DUF5641"/>
</dbReference>
<gene>
    <name evidence="3" type="ORF">SK128_008045</name>
</gene>
<evidence type="ECO:0000256" key="1">
    <source>
        <dbReference type="SAM" id="MobiDB-lite"/>
    </source>
</evidence>
<name>A0AAN9A3A5_HALRR</name>
<dbReference type="EMBL" id="JAXCGZ010012854">
    <property type="protein sequence ID" value="KAK7073448.1"/>
    <property type="molecule type" value="Genomic_DNA"/>
</dbReference>
<organism evidence="3 4">
    <name type="scientific">Halocaridina rubra</name>
    <name type="common">Hawaiian red shrimp</name>
    <dbReference type="NCBI Taxonomy" id="373956"/>
    <lineage>
        <taxon>Eukaryota</taxon>
        <taxon>Metazoa</taxon>
        <taxon>Ecdysozoa</taxon>
        <taxon>Arthropoda</taxon>
        <taxon>Crustacea</taxon>
        <taxon>Multicrustacea</taxon>
        <taxon>Malacostraca</taxon>
        <taxon>Eumalacostraca</taxon>
        <taxon>Eucarida</taxon>
        <taxon>Decapoda</taxon>
        <taxon>Pleocyemata</taxon>
        <taxon>Caridea</taxon>
        <taxon>Atyoidea</taxon>
        <taxon>Atyidae</taxon>
        <taxon>Halocaridina</taxon>
    </lineage>
</organism>
<keyword evidence="4" id="KW-1185">Reference proteome</keyword>
<dbReference type="AlphaFoldDB" id="A0AAN9A3A5"/>
<feature type="non-terminal residue" evidence="3">
    <location>
        <position position="107"/>
    </location>
</feature>
<feature type="domain" description="DUF5641" evidence="2">
    <location>
        <begin position="8"/>
        <end position="62"/>
    </location>
</feature>
<feature type="region of interest" description="Disordered" evidence="1">
    <location>
        <begin position="76"/>
        <end position="107"/>
    </location>
</feature>
<reference evidence="3 4" key="1">
    <citation type="submission" date="2023-11" db="EMBL/GenBank/DDBJ databases">
        <title>Halocaridina rubra genome assembly.</title>
        <authorList>
            <person name="Smith C."/>
        </authorList>
    </citation>
    <scope>NUCLEOTIDE SEQUENCE [LARGE SCALE GENOMIC DNA]</scope>
    <source>
        <strain evidence="3">EP-1</strain>
        <tissue evidence="3">Whole</tissue>
    </source>
</reference>
<accession>A0AAN9A3A5</accession>
<dbReference type="Pfam" id="PF18701">
    <property type="entry name" value="DUF5641"/>
    <property type="match status" value="1"/>
</dbReference>
<evidence type="ECO:0000259" key="2">
    <source>
        <dbReference type="Pfam" id="PF18701"/>
    </source>
</evidence>